<name>A0A9P7CXQ3_9AGAM</name>
<dbReference type="AlphaFoldDB" id="A0A9P7CXQ3"/>
<comment type="caution">
    <text evidence="1">The sequence shown here is derived from an EMBL/GenBank/DDBJ whole genome shotgun (WGS) entry which is preliminary data.</text>
</comment>
<gene>
    <name evidence="1" type="ORF">EV702DRAFT_953770</name>
</gene>
<keyword evidence="2" id="KW-1185">Reference proteome</keyword>
<accession>A0A9P7CXQ3</accession>
<dbReference type="OrthoDB" id="3210866at2759"/>
<reference evidence="1" key="1">
    <citation type="journal article" date="2020" name="New Phytol.">
        <title>Comparative genomics reveals dynamic genome evolution in host specialist ectomycorrhizal fungi.</title>
        <authorList>
            <person name="Lofgren L.A."/>
            <person name="Nguyen N.H."/>
            <person name="Vilgalys R."/>
            <person name="Ruytinx J."/>
            <person name="Liao H.L."/>
            <person name="Branco S."/>
            <person name="Kuo A."/>
            <person name="LaButti K."/>
            <person name="Lipzen A."/>
            <person name="Andreopoulos W."/>
            <person name="Pangilinan J."/>
            <person name="Riley R."/>
            <person name="Hundley H."/>
            <person name="Na H."/>
            <person name="Barry K."/>
            <person name="Grigoriev I.V."/>
            <person name="Stajich J.E."/>
            <person name="Kennedy P.G."/>
        </authorList>
    </citation>
    <scope>NUCLEOTIDE SEQUENCE</scope>
    <source>
        <strain evidence="1">DOB743</strain>
    </source>
</reference>
<dbReference type="EMBL" id="JABBWD010000070">
    <property type="protein sequence ID" value="KAG1769743.1"/>
    <property type="molecule type" value="Genomic_DNA"/>
</dbReference>
<sequence length="173" mass="19805">FDKTTVMPPPAVRFSTVISAPFREWHQSTYLVVNGRGIPVKFWGDVYKKCTGQNSKAWALRKVQWGLWKFIIEEPSGFASDQSFWTAWTDANGQRIGYTKLCDTLQHQRMARDTRDATAARSFIGGNLDHPDAQVTFRYAKSGVSKLMSKDVDIARKWRELLAVDGTLTQRWE</sequence>
<feature type="non-terminal residue" evidence="1">
    <location>
        <position position="173"/>
    </location>
</feature>
<protein>
    <submittedName>
        <fullName evidence="1">Uncharacterized protein</fullName>
    </submittedName>
</protein>
<evidence type="ECO:0000313" key="1">
    <source>
        <dbReference type="EMBL" id="KAG1769743.1"/>
    </source>
</evidence>
<organism evidence="1 2">
    <name type="scientific">Suillus placidus</name>
    <dbReference type="NCBI Taxonomy" id="48579"/>
    <lineage>
        <taxon>Eukaryota</taxon>
        <taxon>Fungi</taxon>
        <taxon>Dikarya</taxon>
        <taxon>Basidiomycota</taxon>
        <taxon>Agaricomycotina</taxon>
        <taxon>Agaricomycetes</taxon>
        <taxon>Agaricomycetidae</taxon>
        <taxon>Boletales</taxon>
        <taxon>Suillineae</taxon>
        <taxon>Suillaceae</taxon>
        <taxon>Suillus</taxon>
    </lineage>
</organism>
<feature type="non-terminal residue" evidence="1">
    <location>
        <position position="1"/>
    </location>
</feature>
<proteinExistence type="predicted"/>
<evidence type="ECO:0000313" key="2">
    <source>
        <dbReference type="Proteomes" id="UP000714275"/>
    </source>
</evidence>
<dbReference type="Proteomes" id="UP000714275">
    <property type="component" value="Unassembled WGS sequence"/>
</dbReference>